<dbReference type="Proteomes" id="UP001203410">
    <property type="component" value="Unassembled WGS sequence"/>
</dbReference>
<evidence type="ECO:0000256" key="8">
    <source>
        <dbReference type="ARBA" id="ARBA00022989"/>
    </source>
</evidence>
<dbReference type="InterPro" id="IPR025201">
    <property type="entry name" value="KdpD_TM"/>
</dbReference>
<name>A0ABT0RY16_9SPHN</name>
<evidence type="ECO:0000313" key="14">
    <source>
        <dbReference type="Proteomes" id="UP001203410"/>
    </source>
</evidence>
<evidence type="ECO:0000256" key="3">
    <source>
        <dbReference type="ARBA" id="ARBA00022679"/>
    </source>
</evidence>
<organism evidence="13 14">
    <name type="scientific">Sphingomonas caseinilyticus</name>
    <dbReference type="NCBI Taxonomy" id="2908205"/>
    <lineage>
        <taxon>Bacteria</taxon>
        <taxon>Pseudomonadati</taxon>
        <taxon>Pseudomonadota</taxon>
        <taxon>Alphaproteobacteria</taxon>
        <taxon>Sphingomonadales</taxon>
        <taxon>Sphingomonadaceae</taxon>
        <taxon>Sphingomonas</taxon>
    </lineage>
</organism>
<keyword evidence="5" id="KW-0547">Nucleotide-binding</keyword>
<feature type="domain" description="Sensor protein KdpD transmembrane" evidence="12">
    <location>
        <begin position="22"/>
        <end position="119"/>
    </location>
</feature>
<feature type="transmembrane region" description="Helical" evidence="11">
    <location>
        <begin position="94"/>
        <end position="111"/>
    </location>
</feature>
<feature type="transmembrane region" description="Helical" evidence="11">
    <location>
        <begin position="20"/>
        <end position="37"/>
    </location>
</feature>
<keyword evidence="14" id="KW-1185">Reference proteome</keyword>
<evidence type="ECO:0000256" key="9">
    <source>
        <dbReference type="ARBA" id="ARBA00023012"/>
    </source>
</evidence>
<dbReference type="EMBL" id="JAMGBA010000004">
    <property type="protein sequence ID" value="MCL6699851.1"/>
    <property type="molecule type" value="Genomic_DNA"/>
</dbReference>
<keyword evidence="3" id="KW-0808">Transferase</keyword>
<keyword evidence="6" id="KW-0418">Kinase</keyword>
<dbReference type="InterPro" id="IPR038318">
    <property type="entry name" value="KdpD_sf"/>
</dbReference>
<protein>
    <submittedName>
        <fullName evidence="13">DUF4118 domain-containing protein</fullName>
    </submittedName>
</protein>
<evidence type="ECO:0000259" key="12">
    <source>
        <dbReference type="Pfam" id="PF13493"/>
    </source>
</evidence>
<keyword evidence="4 11" id="KW-0812">Transmembrane</keyword>
<keyword evidence="7" id="KW-0067">ATP-binding</keyword>
<keyword evidence="10 11" id="KW-0472">Membrane</keyword>
<keyword evidence="9" id="KW-0902">Two-component regulatory system</keyword>
<proteinExistence type="predicted"/>
<evidence type="ECO:0000256" key="10">
    <source>
        <dbReference type="ARBA" id="ARBA00023136"/>
    </source>
</evidence>
<keyword evidence="8 11" id="KW-1133">Transmembrane helix</keyword>
<evidence type="ECO:0000256" key="1">
    <source>
        <dbReference type="ARBA" id="ARBA00004141"/>
    </source>
</evidence>
<dbReference type="Pfam" id="PF13493">
    <property type="entry name" value="DUF4118"/>
    <property type="match status" value="1"/>
</dbReference>
<dbReference type="RefSeq" id="WP_249905311.1">
    <property type="nucleotide sequence ID" value="NZ_JAMGBA010000004.1"/>
</dbReference>
<reference evidence="13 14" key="1">
    <citation type="submission" date="2022-05" db="EMBL/GenBank/DDBJ databases">
        <authorList>
            <person name="Jo J.-H."/>
            <person name="Im W.-T."/>
        </authorList>
    </citation>
    <scope>NUCLEOTIDE SEQUENCE [LARGE SCALE GENOMIC DNA]</scope>
    <source>
        <strain evidence="13 14">NSE70-1</strain>
    </source>
</reference>
<sequence length="183" mass="19607">MITTMRNLLEAPAVTGVKAVPWAVLAVALPTFIRAAIDGAVVGVAVTPYVPFVVLAALFLGWQWGALVAVVAAAVSDALFIGPPNQFLEGPSDWAAMSFFFVSSVLIVRLIREMRSALAKQLAARPSRGARKGIVFSLEEGEAFASWQGSGPPMKLGPQEEVCEMMQDFIAQVELGKLLNRYS</sequence>
<dbReference type="Gene3D" id="1.20.120.620">
    <property type="entry name" value="Backbone structure of the membrane domain of e. Coli histidine kinase receptor kdpd"/>
    <property type="match status" value="1"/>
</dbReference>
<comment type="subcellular location">
    <subcellularLocation>
        <location evidence="1">Membrane</location>
        <topology evidence="1">Multi-pass membrane protein</topology>
    </subcellularLocation>
</comment>
<evidence type="ECO:0000256" key="7">
    <source>
        <dbReference type="ARBA" id="ARBA00022840"/>
    </source>
</evidence>
<evidence type="ECO:0000256" key="5">
    <source>
        <dbReference type="ARBA" id="ARBA00022741"/>
    </source>
</evidence>
<evidence type="ECO:0000313" key="13">
    <source>
        <dbReference type="EMBL" id="MCL6699851.1"/>
    </source>
</evidence>
<comment type="caution">
    <text evidence="13">The sequence shown here is derived from an EMBL/GenBank/DDBJ whole genome shotgun (WGS) entry which is preliminary data.</text>
</comment>
<feature type="transmembrane region" description="Helical" evidence="11">
    <location>
        <begin position="49"/>
        <end position="74"/>
    </location>
</feature>
<evidence type="ECO:0000256" key="2">
    <source>
        <dbReference type="ARBA" id="ARBA00022553"/>
    </source>
</evidence>
<evidence type="ECO:0000256" key="4">
    <source>
        <dbReference type="ARBA" id="ARBA00022692"/>
    </source>
</evidence>
<evidence type="ECO:0000256" key="6">
    <source>
        <dbReference type="ARBA" id="ARBA00022777"/>
    </source>
</evidence>
<accession>A0ABT0RY16</accession>
<evidence type="ECO:0000256" key="11">
    <source>
        <dbReference type="SAM" id="Phobius"/>
    </source>
</evidence>
<gene>
    <name evidence="13" type="ORF">LZ496_13810</name>
</gene>
<keyword evidence="2" id="KW-0597">Phosphoprotein</keyword>